<accession>A0A1I6QJ35</accession>
<dbReference type="STRING" id="593133.SAMN04488006_1826"/>
<evidence type="ECO:0000259" key="1">
    <source>
        <dbReference type="Pfam" id="PF13568"/>
    </source>
</evidence>
<dbReference type="Proteomes" id="UP000199312">
    <property type="component" value="Unassembled WGS sequence"/>
</dbReference>
<dbReference type="SUPFAM" id="SSF56925">
    <property type="entry name" value="OMPA-like"/>
    <property type="match status" value="1"/>
</dbReference>
<organism evidence="2 3">
    <name type="scientific">Lutibacter maritimus</name>
    <dbReference type="NCBI Taxonomy" id="593133"/>
    <lineage>
        <taxon>Bacteria</taxon>
        <taxon>Pseudomonadati</taxon>
        <taxon>Bacteroidota</taxon>
        <taxon>Flavobacteriia</taxon>
        <taxon>Flavobacteriales</taxon>
        <taxon>Flavobacteriaceae</taxon>
        <taxon>Lutibacter</taxon>
    </lineage>
</organism>
<dbReference type="Gene3D" id="2.40.160.20">
    <property type="match status" value="1"/>
</dbReference>
<dbReference type="AlphaFoldDB" id="A0A1I6QJ35"/>
<dbReference type="Pfam" id="PF13568">
    <property type="entry name" value="OMP_b-brl_2"/>
    <property type="match status" value="1"/>
</dbReference>
<dbReference type="OrthoDB" id="1467485at2"/>
<name>A0A1I6QJ35_9FLAO</name>
<evidence type="ECO:0000313" key="2">
    <source>
        <dbReference type="EMBL" id="SFS52466.1"/>
    </source>
</evidence>
<proteinExistence type="predicted"/>
<gene>
    <name evidence="2" type="ORF">SAMN04488006_1826</name>
</gene>
<protein>
    <submittedName>
        <fullName evidence="2">Probable protein-translocating porin PorT</fullName>
    </submittedName>
</protein>
<feature type="domain" description="Outer membrane protein beta-barrel" evidence="1">
    <location>
        <begin position="18"/>
        <end position="200"/>
    </location>
</feature>
<evidence type="ECO:0000313" key="3">
    <source>
        <dbReference type="Proteomes" id="UP000199312"/>
    </source>
</evidence>
<dbReference type="RefSeq" id="WP_090225149.1">
    <property type="nucleotide sequence ID" value="NZ_FOZP01000004.1"/>
</dbReference>
<dbReference type="InterPro" id="IPR025665">
    <property type="entry name" value="Beta-barrel_OMP_2"/>
</dbReference>
<reference evidence="3" key="1">
    <citation type="submission" date="2016-10" db="EMBL/GenBank/DDBJ databases">
        <authorList>
            <person name="Varghese N."/>
            <person name="Submissions S."/>
        </authorList>
    </citation>
    <scope>NUCLEOTIDE SEQUENCE [LARGE SCALE GENOMIC DNA]</scope>
    <source>
        <strain evidence="3">DSM 24450</strain>
    </source>
</reference>
<dbReference type="InterPro" id="IPR011250">
    <property type="entry name" value="OMP/PagP_B-barrel"/>
</dbReference>
<keyword evidence="3" id="KW-1185">Reference proteome</keyword>
<sequence>MRKVVAITILIFTINSLQAQKRRGVEYHQNWDKQKVFWGYYLGFNKKDYKITYLTDNVNVEVASTAGFNVGLIGNLRLHENVSIRLEPGLSSNTKTLTFNHIIGDDKDRVREVNSTYLRVPLLLKLNTDRYNNIRPYIVGGVSYDYNFSSNQNNPDDNYDGEFRMKKNNFMYEIGAGIDIYLPYFIFSPSIRGVFAINDELIRDNNPNSPWTGPIDYFGTRGIFLKLAFH</sequence>
<dbReference type="EMBL" id="FOZP01000004">
    <property type="protein sequence ID" value="SFS52466.1"/>
    <property type="molecule type" value="Genomic_DNA"/>
</dbReference>